<dbReference type="EMBL" id="UZAE01000718">
    <property type="protein sequence ID" value="VDN97593.1"/>
    <property type="molecule type" value="Genomic_DNA"/>
</dbReference>
<dbReference type="STRING" id="102285.A0A0R3T3X1"/>
<organism evidence="10">
    <name type="scientific">Rodentolepis nana</name>
    <name type="common">Dwarf tapeworm</name>
    <name type="synonym">Hymenolepis nana</name>
    <dbReference type="NCBI Taxonomy" id="102285"/>
    <lineage>
        <taxon>Eukaryota</taxon>
        <taxon>Metazoa</taxon>
        <taxon>Spiralia</taxon>
        <taxon>Lophotrochozoa</taxon>
        <taxon>Platyhelminthes</taxon>
        <taxon>Cestoda</taxon>
        <taxon>Eucestoda</taxon>
        <taxon>Cyclophyllidea</taxon>
        <taxon>Hymenolepididae</taxon>
        <taxon>Rodentolepis</taxon>
    </lineage>
</organism>
<proteinExistence type="predicted"/>
<accession>A0A0R3T3X1</accession>
<dbReference type="GO" id="GO:0008270">
    <property type="term" value="F:zinc ion binding"/>
    <property type="evidence" value="ECO:0007669"/>
    <property type="project" value="UniProtKB-KW"/>
</dbReference>
<sequence length="220" mass="25594">MYCSPLNKSNSIVGNNLPTKHGPLDEVGEERRFTCDVCNKTCKYKCSLDAHKLRHSDKKPFECEACGNQFYTKFELNSHKRVHGDERPYKCRKCETAFKNRSNLTRHMLSHSEERPHKCEVCKKAFKRKDDLTRHMRSHTGKNHTHVHKPAFKVQGFYHTKLTWKSHIAKIAERVSNRLNVLKRLAGGIWGCARSTLNTTNKMFIQPVMLYCFKPLITST</sequence>
<keyword evidence="2" id="KW-0677">Repeat</keyword>
<dbReference type="OrthoDB" id="3437960at2759"/>
<evidence type="ECO:0000313" key="9">
    <source>
        <dbReference type="Proteomes" id="UP000278807"/>
    </source>
</evidence>
<name>A0A0R3T3X1_RODNA</name>
<evidence type="ECO:0000256" key="5">
    <source>
        <dbReference type="ARBA" id="ARBA00023242"/>
    </source>
</evidence>
<reference evidence="10" key="1">
    <citation type="submission" date="2017-02" db="UniProtKB">
        <authorList>
            <consortium name="WormBaseParasite"/>
        </authorList>
    </citation>
    <scope>IDENTIFICATION</scope>
</reference>
<evidence type="ECO:0000313" key="8">
    <source>
        <dbReference type="EMBL" id="VDN97593.1"/>
    </source>
</evidence>
<dbReference type="PROSITE" id="PS00028">
    <property type="entry name" value="ZINC_FINGER_C2H2_1"/>
    <property type="match status" value="4"/>
</dbReference>
<protein>
    <submittedName>
        <fullName evidence="10">Protein krueppel</fullName>
    </submittedName>
</protein>
<feature type="domain" description="C2H2-type" evidence="7">
    <location>
        <begin position="33"/>
        <end position="60"/>
    </location>
</feature>
<dbReference type="SMART" id="SM00355">
    <property type="entry name" value="ZnF_C2H2"/>
    <property type="match status" value="4"/>
</dbReference>
<dbReference type="Pfam" id="PF00096">
    <property type="entry name" value="zf-C2H2"/>
    <property type="match status" value="3"/>
</dbReference>
<feature type="domain" description="C2H2-type" evidence="7">
    <location>
        <begin position="61"/>
        <end position="88"/>
    </location>
</feature>
<dbReference type="GO" id="GO:0000978">
    <property type="term" value="F:RNA polymerase II cis-regulatory region sequence-specific DNA binding"/>
    <property type="evidence" value="ECO:0007669"/>
    <property type="project" value="TreeGrafter"/>
</dbReference>
<evidence type="ECO:0000256" key="3">
    <source>
        <dbReference type="ARBA" id="ARBA00022771"/>
    </source>
</evidence>
<evidence type="ECO:0000256" key="2">
    <source>
        <dbReference type="ARBA" id="ARBA00022737"/>
    </source>
</evidence>
<gene>
    <name evidence="8" type="ORF">HNAJ_LOCUS1734</name>
</gene>
<dbReference type="Gene3D" id="3.30.160.60">
    <property type="entry name" value="Classic Zinc Finger"/>
    <property type="match status" value="4"/>
</dbReference>
<keyword evidence="3 6" id="KW-0863">Zinc-finger</keyword>
<dbReference type="WBParaSite" id="HNAJ_0000173501-mRNA-1">
    <property type="protein sequence ID" value="HNAJ_0000173501-mRNA-1"/>
    <property type="gene ID" value="HNAJ_0000173501"/>
</dbReference>
<evidence type="ECO:0000313" key="10">
    <source>
        <dbReference type="WBParaSite" id="HNAJ_0000173501-mRNA-1"/>
    </source>
</evidence>
<feature type="domain" description="C2H2-type" evidence="7">
    <location>
        <begin position="117"/>
        <end position="144"/>
    </location>
</feature>
<dbReference type="GO" id="GO:0000981">
    <property type="term" value="F:DNA-binding transcription factor activity, RNA polymerase II-specific"/>
    <property type="evidence" value="ECO:0007669"/>
    <property type="project" value="TreeGrafter"/>
</dbReference>
<keyword evidence="9" id="KW-1185">Reference proteome</keyword>
<dbReference type="FunFam" id="3.30.160.60:FF:001217">
    <property type="entry name" value="zinc finger protein 319"/>
    <property type="match status" value="1"/>
</dbReference>
<dbReference type="PANTHER" id="PTHR23235">
    <property type="entry name" value="KRUEPPEL-LIKE TRANSCRIPTION FACTOR"/>
    <property type="match status" value="1"/>
</dbReference>
<dbReference type="FunFam" id="3.30.160.60:FF:000100">
    <property type="entry name" value="Zinc finger 45-like"/>
    <property type="match status" value="1"/>
</dbReference>
<evidence type="ECO:0000256" key="6">
    <source>
        <dbReference type="PROSITE-ProRule" id="PRU00042"/>
    </source>
</evidence>
<keyword evidence="5" id="KW-0539">Nucleus</keyword>
<dbReference type="Pfam" id="PF12874">
    <property type="entry name" value="zf-met"/>
    <property type="match status" value="1"/>
</dbReference>
<dbReference type="AlphaFoldDB" id="A0A0R3T3X1"/>
<evidence type="ECO:0000256" key="1">
    <source>
        <dbReference type="ARBA" id="ARBA00022723"/>
    </source>
</evidence>
<keyword evidence="4" id="KW-0862">Zinc</keyword>
<reference evidence="8 9" key="2">
    <citation type="submission" date="2018-11" db="EMBL/GenBank/DDBJ databases">
        <authorList>
            <consortium name="Pathogen Informatics"/>
        </authorList>
    </citation>
    <scope>NUCLEOTIDE SEQUENCE [LARGE SCALE GENOMIC DNA]</scope>
</reference>
<dbReference type="InterPro" id="IPR013087">
    <property type="entry name" value="Znf_C2H2_type"/>
</dbReference>
<dbReference type="InterPro" id="IPR036236">
    <property type="entry name" value="Znf_C2H2_sf"/>
</dbReference>
<feature type="domain" description="C2H2-type" evidence="7">
    <location>
        <begin position="89"/>
        <end position="116"/>
    </location>
</feature>
<dbReference type="FunFam" id="3.30.160.60:FF:000202">
    <property type="entry name" value="Zinc finger protein 574"/>
    <property type="match status" value="1"/>
</dbReference>
<dbReference type="SUPFAM" id="SSF57667">
    <property type="entry name" value="beta-beta-alpha zinc fingers"/>
    <property type="match status" value="2"/>
</dbReference>
<dbReference type="PANTHER" id="PTHR23235:SF142">
    <property type="entry name" value="ZINC FINGER PROTEIN 384"/>
    <property type="match status" value="1"/>
</dbReference>
<dbReference type="PROSITE" id="PS50157">
    <property type="entry name" value="ZINC_FINGER_C2H2_2"/>
    <property type="match status" value="4"/>
</dbReference>
<dbReference type="Proteomes" id="UP000278807">
    <property type="component" value="Unassembled WGS sequence"/>
</dbReference>
<evidence type="ECO:0000259" key="7">
    <source>
        <dbReference type="PROSITE" id="PS50157"/>
    </source>
</evidence>
<evidence type="ECO:0000256" key="4">
    <source>
        <dbReference type="ARBA" id="ARBA00022833"/>
    </source>
</evidence>
<dbReference type="GO" id="GO:0032502">
    <property type="term" value="P:developmental process"/>
    <property type="evidence" value="ECO:0007669"/>
    <property type="project" value="UniProtKB-ARBA"/>
</dbReference>
<keyword evidence="1" id="KW-0479">Metal-binding</keyword>